<evidence type="ECO:0000256" key="5">
    <source>
        <dbReference type="ARBA" id="ARBA00023159"/>
    </source>
</evidence>
<feature type="domain" description="Myb-like" evidence="8">
    <location>
        <begin position="78"/>
        <end position="128"/>
    </location>
</feature>
<evidence type="ECO:0000256" key="6">
    <source>
        <dbReference type="ARBA" id="ARBA00023163"/>
    </source>
</evidence>
<dbReference type="PANTHER" id="PTHR47999">
    <property type="entry name" value="TRANSCRIPTION FACTOR MYB8-RELATED-RELATED"/>
    <property type="match status" value="1"/>
</dbReference>
<dbReference type="InterPro" id="IPR015495">
    <property type="entry name" value="Myb_TF_plants"/>
</dbReference>
<dbReference type="PROSITE" id="PS50090">
    <property type="entry name" value="MYB_LIKE"/>
    <property type="match status" value="2"/>
</dbReference>
<keyword evidence="11" id="KW-1185">Reference proteome</keyword>
<dbReference type="SUPFAM" id="SSF46689">
    <property type="entry name" value="Homeodomain-like"/>
    <property type="match status" value="1"/>
</dbReference>
<dbReference type="GO" id="GO:0005634">
    <property type="term" value="C:nucleus"/>
    <property type="evidence" value="ECO:0007669"/>
    <property type="project" value="UniProtKB-SubCell"/>
</dbReference>
<evidence type="ECO:0000256" key="4">
    <source>
        <dbReference type="ARBA" id="ARBA00023125"/>
    </source>
</evidence>
<dbReference type="InterPro" id="IPR017930">
    <property type="entry name" value="Myb_dom"/>
</dbReference>
<proteinExistence type="predicted"/>
<dbReference type="GO" id="GO:0080090">
    <property type="term" value="P:regulation of primary metabolic process"/>
    <property type="evidence" value="ECO:0007669"/>
    <property type="project" value="UniProtKB-ARBA"/>
</dbReference>
<dbReference type="InterPro" id="IPR009057">
    <property type="entry name" value="Homeodomain-like_sf"/>
</dbReference>
<evidence type="ECO:0000259" key="8">
    <source>
        <dbReference type="PROSITE" id="PS50090"/>
    </source>
</evidence>
<reference evidence="10 11" key="1">
    <citation type="journal article" date="2018" name="Nat. Genet.">
        <title>The Rosa genome provides new insights in the design of modern roses.</title>
        <authorList>
            <person name="Bendahmane M."/>
        </authorList>
    </citation>
    <scope>NUCLEOTIDE SEQUENCE [LARGE SCALE GENOMIC DNA]</scope>
    <source>
        <strain evidence="11">cv. Old Blush</strain>
    </source>
</reference>
<accession>A0A2P6R5A7</accession>
<keyword evidence="6" id="KW-0804">Transcription</keyword>
<dbReference type="EMBL" id="PDCK01000041">
    <property type="protein sequence ID" value="PRQ41614.1"/>
    <property type="molecule type" value="Genomic_DNA"/>
</dbReference>
<feature type="domain" description="HTH myb-type" evidence="9">
    <location>
        <begin position="78"/>
        <end position="132"/>
    </location>
</feature>
<evidence type="ECO:0000256" key="1">
    <source>
        <dbReference type="ARBA" id="ARBA00004123"/>
    </source>
</evidence>
<dbReference type="PROSITE" id="PS51294">
    <property type="entry name" value="HTH_MYB"/>
    <property type="match status" value="2"/>
</dbReference>
<dbReference type="AlphaFoldDB" id="A0A2P6R5A7"/>
<dbReference type="Gene3D" id="1.10.10.60">
    <property type="entry name" value="Homeodomain-like"/>
    <property type="match status" value="2"/>
</dbReference>
<dbReference type="Gramene" id="PRQ41614">
    <property type="protein sequence ID" value="PRQ41614"/>
    <property type="gene ID" value="RchiOBHm_Chr3g0448721"/>
</dbReference>
<dbReference type="CDD" id="cd00167">
    <property type="entry name" value="SANT"/>
    <property type="match status" value="2"/>
</dbReference>
<organism evidence="10 11">
    <name type="scientific">Rosa chinensis</name>
    <name type="common">China rose</name>
    <dbReference type="NCBI Taxonomy" id="74649"/>
    <lineage>
        <taxon>Eukaryota</taxon>
        <taxon>Viridiplantae</taxon>
        <taxon>Streptophyta</taxon>
        <taxon>Embryophyta</taxon>
        <taxon>Tracheophyta</taxon>
        <taxon>Spermatophyta</taxon>
        <taxon>Magnoliopsida</taxon>
        <taxon>eudicotyledons</taxon>
        <taxon>Gunneridae</taxon>
        <taxon>Pentapetalae</taxon>
        <taxon>rosids</taxon>
        <taxon>fabids</taxon>
        <taxon>Rosales</taxon>
        <taxon>Rosaceae</taxon>
        <taxon>Rosoideae</taxon>
        <taxon>Rosoideae incertae sedis</taxon>
        <taxon>Rosa</taxon>
    </lineage>
</organism>
<evidence type="ECO:0000256" key="7">
    <source>
        <dbReference type="ARBA" id="ARBA00023242"/>
    </source>
</evidence>
<dbReference type="InterPro" id="IPR001005">
    <property type="entry name" value="SANT/Myb"/>
</dbReference>
<gene>
    <name evidence="10" type="ORF">RchiOBHm_Chr3g0448721</name>
</gene>
<protein>
    <submittedName>
        <fullName evidence="10">Putative transcription factor MYB-HB-like family</fullName>
    </submittedName>
</protein>
<name>A0A2P6R5A7_ROSCH</name>
<evidence type="ECO:0000259" key="9">
    <source>
        <dbReference type="PROSITE" id="PS51294"/>
    </source>
</evidence>
<keyword evidence="7" id="KW-0539">Nucleus</keyword>
<keyword evidence="4" id="KW-0238">DNA-binding</keyword>
<evidence type="ECO:0000313" key="10">
    <source>
        <dbReference type="EMBL" id="PRQ41614.1"/>
    </source>
</evidence>
<feature type="domain" description="HTH myb-type" evidence="9">
    <location>
        <begin position="32"/>
        <end position="77"/>
    </location>
</feature>
<dbReference type="PANTHER" id="PTHR47999:SF20">
    <property type="entry name" value="MYB TRANSCRIPTION FACTOR"/>
    <property type="match status" value="1"/>
</dbReference>
<evidence type="ECO:0000256" key="3">
    <source>
        <dbReference type="ARBA" id="ARBA00023015"/>
    </source>
</evidence>
<evidence type="ECO:0000313" key="11">
    <source>
        <dbReference type="Proteomes" id="UP000238479"/>
    </source>
</evidence>
<comment type="subcellular location">
    <subcellularLocation>
        <location evidence="1">Nucleus</location>
    </subcellularLocation>
</comment>
<keyword evidence="3" id="KW-0805">Transcription regulation</keyword>
<dbReference type="Pfam" id="PF00249">
    <property type="entry name" value="Myb_DNA-binding"/>
    <property type="match status" value="2"/>
</dbReference>
<dbReference type="SMART" id="SM00717">
    <property type="entry name" value="SANT"/>
    <property type="match status" value="2"/>
</dbReference>
<feature type="domain" description="Myb-like" evidence="8">
    <location>
        <begin position="32"/>
        <end position="77"/>
    </location>
</feature>
<evidence type="ECO:0000256" key="2">
    <source>
        <dbReference type="ARBA" id="ARBA00022737"/>
    </source>
</evidence>
<dbReference type="Proteomes" id="UP000238479">
    <property type="component" value="Chromosome 3"/>
</dbReference>
<dbReference type="FunFam" id="1.10.10.60:FF:000218">
    <property type="entry name" value="Myb transcription factor"/>
    <property type="match status" value="1"/>
</dbReference>
<comment type="caution">
    <text evidence="10">The sequence shown here is derived from an EMBL/GenBank/DDBJ whole genome shotgun (WGS) entry which is preliminary data.</text>
</comment>
<keyword evidence="2" id="KW-0677">Repeat</keyword>
<sequence>MKIHIYITSNTHCRDSTTQNCNIREREMGGIPWTKEEDQLLRKCIEKYGEGKWHRIPHLAGLNRCRKSCRLRWLNYLRPNIKRGSFEQEEVELIIQLQRLLGNRWSLVAARLPGRTGNDVKNYWNCHLSKKLNAQETHGDHQKINHAGNNNLQVIRPQASKYASSNSKRSMISSTLEDQTCQALEECSNASVAMLCNIDKDQGQISQIVEREDSNNLCVEEEHEGNNDFMGDLGMVDLDQFEQVIEQYDQEFNNKNKKWEWDDSILDMDLWVTDSS</sequence>
<dbReference type="GO" id="GO:0003677">
    <property type="term" value="F:DNA binding"/>
    <property type="evidence" value="ECO:0007669"/>
    <property type="project" value="UniProtKB-KW"/>
</dbReference>
<keyword evidence="5" id="KW-0010">Activator</keyword>